<evidence type="ECO:0000256" key="4">
    <source>
        <dbReference type="ARBA" id="ARBA00022833"/>
    </source>
</evidence>
<evidence type="ECO:0000256" key="5">
    <source>
        <dbReference type="PROSITE-ProRule" id="PRU00723"/>
    </source>
</evidence>
<keyword evidence="1 5" id="KW-0479">Metal-binding</keyword>
<feature type="region of interest" description="Disordered" evidence="6">
    <location>
        <begin position="154"/>
        <end position="180"/>
    </location>
</feature>
<dbReference type="PANTHER" id="PTHR12547">
    <property type="entry name" value="CCCH ZINC FINGER/TIS11-RELATED"/>
    <property type="match status" value="1"/>
</dbReference>
<dbReference type="Gene3D" id="4.10.1000.10">
    <property type="entry name" value="Zinc finger, CCCH-type"/>
    <property type="match status" value="1"/>
</dbReference>
<feature type="compositionally biased region" description="Basic and acidic residues" evidence="6">
    <location>
        <begin position="164"/>
        <end position="174"/>
    </location>
</feature>
<feature type="region of interest" description="Disordered" evidence="6">
    <location>
        <begin position="750"/>
        <end position="770"/>
    </location>
</feature>
<dbReference type="EMBL" id="NBSH01000003">
    <property type="protein sequence ID" value="ORX38919.1"/>
    <property type="molecule type" value="Genomic_DNA"/>
</dbReference>
<dbReference type="GO" id="GO:0003730">
    <property type="term" value="F:mRNA 3'-UTR binding"/>
    <property type="evidence" value="ECO:0007669"/>
    <property type="project" value="TreeGrafter"/>
</dbReference>
<dbReference type="AlphaFoldDB" id="A0A1Y1ULP8"/>
<evidence type="ECO:0000256" key="3">
    <source>
        <dbReference type="ARBA" id="ARBA00022771"/>
    </source>
</evidence>
<keyword evidence="9" id="KW-1185">Reference proteome</keyword>
<feature type="compositionally biased region" description="Low complexity" evidence="6">
    <location>
        <begin position="876"/>
        <end position="886"/>
    </location>
</feature>
<dbReference type="InParanoid" id="A0A1Y1ULP8"/>
<feature type="compositionally biased region" description="Basic and acidic residues" evidence="6">
    <location>
        <begin position="113"/>
        <end position="124"/>
    </location>
</feature>
<evidence type="ECO:0000313" key="9">
    <source>
        <dbReference type="Proteomes" id="UP000193218"/>
    </source>
</evidence>
<dbReference type="Pfam" id="PF00642">
    <property type="entry name" value="zf-CCCH"/>
    <property type="match status" value="1"/>
</dbReference>
<protein>
    <recommendedName>
        <fullName evidence="7">C3H1-type domain-containing protein</fullName>
    </recommendedName>
</protein>
<feature type="region of interest" description="Disordered" evidence="6">
    <location>
        <begin position="868"/>
        <end position="915"/>
    </location>
</feature>
<feature type="region of interest" description="Disordered" evidence="6">
    <location>
        <begin position="203"/>
        <end position="244"/>
    </location>
</feature>
<organism evidence="8 9">
    <name type="scientific">Kockovaella imperatae</name>
    <dbReference type="NCBI Taxonomy" id="4999"/>
    <lineage>
        <taxon>Eukaryota</taxon>
        <taxon>Fungi</taxon>
        <taxon>Dikarya</taxon>
        <taxon>Basidiomycota</taxon>
        <taxon>Agaricomycotina</taxon>
        <taxon>Tremellomycetes</taxon>
        <taxon>Tremellales</taxon>
        <taxon>Cuniculitremaceae</taxon>
        <taxon>Kockovaella</taxon>
    </lineage>
</organism>
<dbReference type="InterPro" id="IPR045877">
    <property type="entry name" value="ZFP36-like"/>
</dbReference>
<feature type="region of interest" description="Disordered" evidence="6">
    <location>
        <begin position="1"/>
        <end position="124"/>
    </location>
</feature>
<keyword evidence="2" id="KW-0677">Repeat</keyword>
<keyword evidence="3 5" id="KW-0863">Zinc-finger</keyword>
<evidence type="ECO:0000256" key="2">
    <source>
        <dbReference type="ARBA" id="ARBA00022737"/>
    </source>
</evidence>
<proteinExistence type="predicted"/>
<dbReference type="GO" id="GO:0005829">
    <property type="term" value="C:cytosol"/>
    <property type="evidence" value="ECO:0007669"/>
    <property type="project" value="TreeGrafter"/>
</dbReference>
<dbReference type="PANTHER" id="PTHR12547:SF18">
    <property type="entry name" value="PROTEIN TIS11"/>
    <property type="match status" value="1"/>
</dbReference>
<evidence type="ECO:0000313" key="8">
    <source>
        <dbReference type="EMBL" id="ORX38919.1"/>
    </source>
</evidence>
<dbReference type="PROSITE" id="PS50103">
    <property type="entry name" value="ZF_C3H1"/>
    <property type="match status" value="1"/>
</dbReference>
<feature type="region of interest" description="Disordered" evidence="6">
    <location>
        <begin position="286"/>
        <end position="316"/>
    </location>
</feature>
<feature type="compositionally biased region" description="Polar residues" evidence="6">
    <location>
        <begin position="897"/>
        <end position="915"/>
    </location>
</feature>
<dbReference type="InterPro" id="IPR036855">
    <property type="entry name" value="Znf_CCCH_sf"/>
</dbReference>
<evidence type="ECO:0000256" key="1">
    <source>
        <dbReference type="ARBA" id="ARBA00022723"/>
    </source>
</evidence>
<dbReference type="STRING" id="4999.A0A1Y1ULP8"/>
<feature type="zinc finger region" description="C3H1-type" evidence="5">
    <location>
        <begin position="576"/>
        <end position="604"/>
    </location>
</feature>
<keyword evidence="4 5" id="KW-0862">Zinc</keyword>
<evidence type="ECO:0000259" key="7">
    <source>
        <dbReference type="PROSITE" id="PS50103"/>
    </source>
</evidence>
<feature type="region of interest" description="Disordered" evidence="6">
    <location>
        <begin position="790"/>
        <end position="812"/>
    </location>
</feature>
<gene>
    <name evidence="8" type="ORF">BD324DRAFT_649018</name>
</gene>
<dbReference type="SMART" id="SM00356">
    <property type="entry name" value="ZnF_C3H1"/>
    <property type="match status" value="1"/>
</dbReference>
<reference evidence="8 9" key="1">
    <citation type="submission" date="2017-03" db="EMBL/GenBank/DDBJ databases">
        <title>Widespread Adenine N6-methylation of Active Genes in Fungi.</title>
        <authorList>
            <consortium name="DOE Joint Genome Institute"/>
            <person name="Mondo S.J."/>
            <person name="Dannebaum R.O."/>
            <person name="Kuo R.C."/>
            <person name="Louie K.B."/>
            <person name="Bewick A.J."/>
            <person name="Labutti K."/>
            <person name="Haridas S."/>
            <person name="Kuo A."/>
            <person name="Salamov A."/>
            <person name="Ahrendt S.R."/>
            <person name="Lau R."/>
            <person name="Bowen B.P."/>
            <person name="Lipzen A."/>
            <person name="Sullivan W."/>
            <person name="Andreopoulos W.B."/>
            <person name="Clum A."/>
            <person name="Lindquist E."/>
            <person name="Daum C."/>
            <person name="Northen T.R."/>
            <person name="Ramamoorthy G."/>
            <person name="Schmitz R.J."/>
            <person name="Gryganskyi A."/>
            <person name="Culley D."/>
            <person name="Magnuson J."/>
            <person name="James T.Y."/>
            <person name="O'Malley M.A."/>
            <person name="Stajich J.E."/>
            <person name="Spatafora J.W."/>
            <person name="Visel A."/>
            <person name="Grigoriev I.V."/>
        </authorList>
    </citation>
    <scope>NUCLEOTIDE SEQUENCE [LARGE SCALE GENOMIC DNA]</scope>
    <source>
        <strain evidence="8 9">NRRL Y-17943</strain>
    </source>
</reference>
<comment type="caution">
    <text evidence="8">The sequence shown here is derived from an EMBL/GenBank/DDBJ whole genome shotgun (WGS) entry which is preliminary data.</text>
</comment>
<feature type="compositionally biased region" description="Low complexity" evidence="6">
    <location>
        <begin position="231"/>
        <end position="240"/>
    </location>
</feature>
<dbReference type="RefSeq" id="XP_021872782.1">
    <property type="nucleotide sequence ID" value="XM_022017921.1"/>
</dbReference>
<dbReference type="OrthoDB" id="410307at2759"/>
<dbReference type="InterPro" id="IPR000571">
    <property type="entry name" value="Znf_CCCH"/>
</dbReference>
<accession>A0A1Y1ULP8</accession>
<dbReference type="SUPFAM" id="SSF90229">
    <property type="entry name" value="CCCH zinc finger"/>
    <property type="match status" value="1"/>
</dbReference>
<evidence type="ECO:0000256" key="6">
    <source>
        <dbReference type="SAM" id="MobiDB-lite"/>
    </source>
</evidence>
<feature type="domain" description="C3H1-type" evidence="7">
    <location>
        <begin position="576"/>
        <end position="604"/>
    </location>
</feature>
<feature type="compositionally biased region" description="Polar residues" evidence="6">
    <location>
        <begin position="750"/>
        <end position="762"/>
    </location>
</feature>
<dbReference type="GO" id="GO:0008270">
    <property type="term" value="F:zinc ion binding"/>
    <property type="evidence" value="ECO:0007669"/>
    <property type="project" value="UniProtKB-KW"/>
</dbReference>
<name>A0A1Y1ULP8_9TREE</name>
<dbReference type="FunFam" id="4.10.1000.10:FF:000001">
    <property type="entry name" value="zinc finger CCCH domain-containing protein 15-like"/>
    <property type="match status" value="1"/>
</dbReference>
<sequence>MSSERRISQPYPPFHTVHPSPALTSQPLPVHRLFSHASPSRTGPIAAGTHSRPSFFDQRDIPQYTPDERPSTPSILDHPYLDPSPFTQDQLIQVRLPYTSSSPNRGVNSKDYQFPREHHDPVNQRDSKDHFISVESVDTHTTLSSFAFSPFSPVIQHRSPSDPVARRAESEEHTSTANNMGQAIRKFGSAFTAEKADATTDFKHEPSQDLISTHSTHSTHFASAQQHRSADSTSTTESASLPTVEWPRRPSSLYQPIELVPLHEPQAARYDTTSLLRDASIASADPLSDTRYAQTRPTTAPPTPPFGTSKTKEFSLDPPPYTDGDIPLPEPYNSAYPHPLSAYASLGVNEETRKRSGYDQALWELFNTNPAKLRGTILSEAGRDDLLPPALTMLIFPGEGNGIPERLWSRFESFGAARVPVGVAGMPQHGLSSATSNSGMLPPRLASLSPSGTLPSVSSTISAYGNLSAHPSLASSQTRPFDSPGVYTPTGSISIKGDDYFSTPQKDTRQNASVISMATPPSTRRFSANLGPSSPATPSASIASLTYKRVQSRNSADISPLSTKNTASPASYQSIYYKTELCRAWHEVGHCRYGEACQFAHGVHELRVPFESTVPPLTPPPEPHKPLYNQSETHRESPIQTSAMARYNSQALHVEALPHHRLDMRRASAPLSTVDERHELESSLFSSDIAPIGSGGSTKRSKEVTVIPRNGRSPDLATVAEWFSTRAKQESVNVSLDGMGVVGLGQRFAQGSTPQANSQTPARRSEPRLRLDIPLNTNHNNLASRTFASTAATDQASTQSTSNMLGSSLSGSISTSLSSTSQMLPTPLTASSNWIQNGLGVDVAAYSPSTSFSDSVLNSGSLGSAVGKRMARELQQDSQDVSGVQSLPTDGQDRPSKSSLSSTTWDFSTGNSIWC</sequence>
<dbReference type="Proteomes" id="UP000193218">
    <property type="component" value="Unassembled WGS sequence"/>
</dbReference>
<feature type="compositionally biased region" description="Polar residues" evidence="6">
    <location>
        <begin position="98"/>
        <end position="111"/>
    </location>
</feature>
<dbReference type="GeneID" id="33559730"/>